<dbReference type="GO" id="GO:0009636">
    <property type="term" value="P:response to toxic substance"/>
    <property type="evidence" value="ECO:0007669"/>
    <property type="project" value="TreeGrafter"/>
</dbReference>
<feature type="transmembrane region" description="Helical" evidence="1">
    <location>
        <begin position="20"/>
        <end position="42"/>
    </location>
</feature>
<dbReference type="Proteomes" id="UP000316330">
    <property type="component" value="Unassembled WGS sequence"/>
</dbReference>
<dbReference type="RefSeq" id="WP_144706514.1">
    <property type="nucleotide sequence ID" value="NZ_VNJJ01000018.1"/>
</dbReference>
<dbReference type="PANTHER" id="PTHR37810:SF5">
    <property type="entry name" value="IMMUNITY PROTEIN SDPI"/>
    <property type="match status" value="1"/>
</dbReference>
<evidence type="ECO:0000313" key="3">
    <source>
        <dbReference type="EMBL" id="TVX96076.1"/>
    </source>
</evidence>
<evidence type="ECO:0000256" key="1">
    <source>
        <dbReference type="SAM" id="Phobius"/>
    </source>
</evidence>
<evidence type="ECO:0000313" key="4">
    <source>
        <dbReference type="Proteomes" id="UP000316330"/>
    </source>
</evidence>
<dbReference type="AlphaFoldDB" id="A0A559J8B4"/>
<dbReference type="PANTHER" id="PTHR37810">
    <property type="entry name" value="IMMUNITY PROTEIN SDPI"/>
    <property type="match status" value="1"/>
</dbReference>
<feature type="domain" description="DUF1648" evidence="2">
    <location>
        <begin position="28"/>
        <end position="69"/>
    </location>
</feature>
<feature type="transmembrane region" description="Helical" evidence="1">
    <location>
        <begin position="62"/>
        <end position="85"/>
    </location>
</feature>
<dbReference type="Pfam" id="PF13630">
    <property type="entry name" value="SdpI"/>
    <property type="match status" value="1"/>
</dbReference>
<keyword evidence="1" id="KW-0812">Transmembrane</keyword>
<proteinExistence type="predicted"/>
<dbReference type="EMBL" id="VNJJ01000018">
    <property type="protein sequence ID" value="TVX96076.1"/>
    <property type="molecule type" value="Genomic_DNA"/>
</dbReference>
<keyword evidence="1" id="KW-1133">Transmembrane helix</keyword>
<keyword evidence="4" id="KW-1185">Reference proteome</keyword>
<dbReference type="Pfam" id="PF07853">
    <property type="entry name" value="DUF1648"/>
    <property type="match status" value="1"/>
</dbReference>
<organism evidence="3 4">
    <name type="scientific">Cohnella terricola</name>
    <dbReference type="NCBI Taxonomy" id="1289167"/>
    <lineage>
        <taxon>Bacteria</taxon>
        <taxon>Bacillati</taxon>
        <taxon>Bacillota</taxon>
        <taxon>Bacilli</taxon>
        <taxon>Bacillales</taxon>
        <taxon>Paenibacillaceae</taxon>
        <taxon>Cohnella</taxon>
    </lineage>
</organism>
<accession>A0A559J8B4</accession>
<dbReference type="InterPro" id="IPR026272">
    <property type="entry name" value="SdpI"/>
</dbReference>
<comment type="caution">
    <text evidence="3">The sequence shown here is derived from an EMBL/GenBank/DDBJ whole genome shotgun (WGS) entry which is preliminary data.</text>
</comment>
<name>A0A559J8B4_9BACL</name>
<gene>
    <name evidence="3" type="ORF">FPZ45_21860</name>
</gene>
<dbReference type="InterPro" id="IPR012867">
    <property type="entry name" value="DUF1648"/>
</dbReference>
<feature type="transmembrane region" description="Helical" evidence="1">
    <location>
        <begin position="124"/>
        <end position="143"/>
    </location>
</feature>
<evidence type="ECO:0000259" key="2">
    <source>
        <dbReference type="Pfam" id="PF07853"/>
    </source>
</evidence>
<feature type="transmembrane region" description="Helical" evidence="1">
    <location>
        <begin position="200"/>
        <end position="223"/>
    </location>
</feature>
<feature type="transmembrane region" description="Helical" evidence="1">
    <location>
        <begin position="97"/>
        <end position="118"/>
    </location>
</feature>
<dbReference type="InterPro" id="IPR025962">
    <property type="entry name" value="SdpI/YhfL"/>
</dbReference>
<keyword evidence="1" id="KW-0472">Membrane</keyword>
<sequence length="229" mass="26022">MTNLDDNNNNAKVGWSGKDWTLLGANALLFIVLFLVFNHQLPDQMASHYNINGEQDRMMAKWSFWLLYAATGIALPSILTATRFVDPRKNNYSRFEGYFYLIRWAVSLFLHAVMLLIILDNAGYKLPTINIVVGGIGVLWMILGNRMGQVRSNFFIGIRTPWALMDEQNWRLTHRLGARVWFAAGLIMFVSAWFVSSFWIAAVILVSALGSALIPAVYSYMLYRRASNG</sequence>
<dbReference type="PIRSF" id="PIRSF038959">
    <property type="entry name" value="SdpI"/>
    <property type="match status" value="1"/>
</dbReference>
<dbReference type="OrthoDB" id="9808690at2"/>
<protein>
    <submittedName>
        <fullName evidence="3">DUF1648 domain-containing protein</fullName>
    </submittedName>
</protein>
<reference evidence="3 4" key="1">
    <citation type="submission" date="2019-07" db="EMBL/GenBank/DDBJ databases">
        <authorList>
            <person name="Kim J."/>
        </authorList>
    </citation>
    <scope>NUCLEOTIDE SEQUENCE [LARGE SCALE GENOMIC DNA]</scope>
    <source>
        <strain evidence="3 4">G13</strain>
    </source>
</reference>